<dbReference type="InterPro" id="IPR032675">
    <property type="entry name" value="LRR_dom_sf"/>
</dbReference>
<dbReference type="VEuPathDB" id="FungiDB:I303_02305"/>
<organism evidence="5">
    <name type="scientific">Kwoniella dejecticola CBS 10117</name>
    <dbReference type="NCBI Taxonomy" id="1296121"/>
    <lineage>
        <taxon>Eukaryota</taxon>
        <taxon>Fungi</taxon>
        <taxon>Dikarya</taxon>
        <taxon>Basidiomycota</taxon>
        <taxon>Agaricomycotina</taxon>
        <taxon>Tremellomycetes</taxon>
        <taxon>Tremellales</taxon>
        <taxon>Cryptococcaceae</taxon>
        <taxon>Kwoniella</taxon>
    </lineage>
</organism>
<dbReference type="Gene3D" id="3.80.10.10">
    <property type="entry name" value="Ribonuclease Inhibitor"/>
    <property type="match status" value="1"/>
</dbReference>
<dbReference type="SUPFAM" id="SSF81383">
    <property type="entry name" value="F-box domain"/>
    <property type="match status" value="1"/>
</dbReference>
<keyword evidence="1" id="KW-0433">Leucine-rich repeat</keyword>
<dbReference type="InterPro" id="IPR036047">
    <property type="entry name" value="F-box-like_dom_sf"/>
</dbReference>
<reference evidence="6" key="2">
    <citation type="submission" date="2013-07" db="EMBL/GenBank/DDBJ databases">
        <authorList>
            <consortium name="The Broad Institute Genome Sequencing Platform"/>
            <person name="Cuomo C."/>
            <person name="Litvintseva A."/>
            <person name="Chen Y."/>
            <person name="Heitman J."/>
            <person name="Sun S."/>
            <person name="Springer D."/>
            <person name="Dromer F."/>
            <person name="Young S.K."/>
            <person name="Zeng Q."/>
            <person name="Gargeya S."/>
            <person name="Fitzgerald M."/>
            <person name="Abouelleil A."/>
            <person name="Alvarado L."/>
            <person name="Berlin A.M."/>
            <person name="Chapman S.B."/>
            <person name="Dewar J."/>
            <person name="Goldberg J."/>
            <person name="Griggs A."/>
            <person name="Gujja S."/>
            <person name="Hansen M."/>
            <person name="Howarth C."/>
            <person name="Imamovic A."/>
            <person name="Larimer J."/>
            <person name="McCowan C."/>
            <person name="Murphy C."/>
            <person name="Pearson M."/>
            <person name="Priest M."/>
            <person name="Roberts A."/>
            <person name="Saif S."/>
            <person name="Shea T."/>
            <person name="Sykes S."/>
            <person name="Wortman J."/>
            <person name="Nusbaum C."/>
            <person name="Birren B."/>
        </authorList>
    </citation>
    <scope>NUCLEOTIDE SEQUENCE</scope>
    <source>
        <strain evidence="6">CBS 10117</strain>
    </source>
</reference>
<proteinExistence type="predicted"/>
<dbReference type="EMBL" id="CP144531">
    <property type="protein sequence ID" value="WWC59017.1"/>
    <property type="molecule type" value="Genomic_DNA"/>
</dbReference>
<dbReference type="InterPro" id="IPR025875">
    <property type="entry name" value="Leu-rich_rpt_4"/>
</dbReference>
<gene>
    <name evidence="5" type="ORF">I303_02305</name>
    <name evidence="6" type="ORF">I303_101563</name>
</gene>
<keyword evidence="7" id="KW-1185">Reference proteome</keyword>
<feature type="compositionally biased region" description="Low complexity" evidence="3">
    <location>
        <begin position="426"/>
        <end position="441"/>
    </location>
</feature>
<dbReference type="Proteomes" id="UP000078595">
    <property type="component" value="Chromosome 2"/>
</dbReference>
<protein>
    <recommendedName>
        <fullName evidence="4">F-box domain-containing protein</fullName>
    </recommendedName>
</protein>
<evidence type="ECO:0000256" key="2">
    <source>
        <dbReference type="ARBA" id="ARBA00022737"/>
    </source>
</evidence>
<evidence type="ECO:0000313" key="5">
    <source>
        <dbReference type="EMBL" id="OBR88086.1"/>
    </source>
</evidence>
<dbReference type="STRING" id="1296121.A0A1A6ADE6"/>
<dbReference type="GeneID" id="28966004"/>
<evidence type="ECO:0000259" key="4">
    <source>
        <dbReference type="PROSITE" id="PS50181"/>
    </source>
</evidence>
<feature type="compositionally biased region" description="Polar residues" evidence="3">
    <location>
        <begin position="449"/>
        <end position="458"/>
    </location>
</feature>
<feature type="compositionally biased region" description="Low complexity" evidence="3">
    <location>
        <begin position="32"/>
        <end position="44"/>
    </location>
</feature>
<dbReference type="InterPro" id="IPR001810">
    <property type="entry name" value="F-box_dom"/>
</dbReference>
<accession>A0A1A6ADE6</accession>
<dbReference type="RefSeq" id="XP_018265928.1">
    <property type="nucleotide sequence ID" value="XM_018405647.1"/>
</dbReference>
<feature type="region of interest" description="Disordered" evidence="3">
    <location>
        <begin position="25"/>
        <end position="53"/>
    </location>
</feature>
<dbReference type="OrthoDB" id="3219396at2759"/>
<dbReference type="Pfam" id="PF12937">
    <property type="entry name" value="F-box-like"/>
    <property type="match status" value="1"/>
</dbReference>
<evidence type="ECO:0000313" key="7">
    <source>
        <dbReference type="Proteomes" id="UP000078595"/>
    </source>
</evidence>
<evidence type="ECO:0000313" key="6">
    <source>
        <dbReference type="EMBL" id="WWC59017.1"/>
    </source>
</evidence>
<feature type="region of interest" description="Disordered" evidence="3">
    <location>
        <begin position="409"/>
        <end position="476"/>
    </location>
</feature>
<dbReference type="AlphaFoldDB" id="A0A1A6ADE6"/>
<dbReference type="KEGG" id="kdj:28966004"/>
<dbReference type="PROSITE" id="PS50181">
    <property type="entry name" value="FBOX"/>
    <property type="match status" value="1"/>
</dbReference>
<dbReference type="EMBL" id="KI894028">
    <property type="protein sequence ID" value="OBR88086.1"/>
    <property type="molecule type" value="Genomic_DNA"/>
</dbReference>
<dbReference type="Gene3D" id="1.20.1280.50">
    <property type="match status" value="1"/>
</dbReference>
<sequence length="573" mass="64939">MDITHLPPSRILTYHSHLSNSLLPSALSKDPSNSYSASSTSSSASKDRASSRCQYHHHYQDQGILKQALKRNSLSLAPRDGASPFSTLPTEIALSILSYLDLPDILTLSRASRRLHELTRSPALYRELMLNELPAPIPISLERLILPAVRDLTLQLHYHQYRNTPLRTLLYRRKPNIYTHTHTRVPSYRFIEGRERGPSILEPLLKHIKLDQLTSLKIPFSSSYLPLEDLFNILDGLGANLRKLDLRGSNLNGHEWMKKFERFSKLENLDLAFTNIHSLPPPSTFKNLKVLSLSSCCSISPVLLSAFLGELPPTIEKLDLSRLEQIPFRALWDMRVICPRLELGQQGDTRQGEGLVLTRLREIKLVGIDHLTRRDIRGLRKHWEDQRKECIHKEQTEFEFELSNDLPGLNPCEWDMKEPRTPEMVSRSSSPTSSSTSTSSSGDEEELRTPSTSYSQTPRTPPPRVRNSPDQPQNRKITLPSQHTFLQSLSTSTDHLFDPHSATRVRYLTDLSVKSMERNRACLDEQPDAVRIDIIHSAILESEDEDGYRQFIGEVVGGTLDVGIGGGGYVEID</sequence>
<feature type="domain" description="F-box" evidence="4">
    <location>
        <begin position="82"/>
        <end position="128"/>
    </location>
</feature>
<reference evidence="6" key="3">
    <citation type="submission" date="2024-02" db="EMBL/GenBank/DDBJ databases">
        <title>Comparative genomics of Cryptococcus and Kwoniella reveals pathogenesis evolution and contrasting modes of karyotype evolution via chromosome fusion or intercentromeric recombination.</title>
        <authorList>
            <person name="Coelho M.A."/>
            <person name="David-Palma M."/>
            <person name="Shea T."/>
            <person name="Bowers K."/>
            <person name="McGinley-Smith S."/>
            <person name="Mohammad A.W."/>
            <person name="Gnirke A."/>
            <person name="Yurkov A.M."/>
            <person name="Nowrousian M."/>
            <person name="Sun S."/>
            <person name="Cuomo C.A."/>
            <person name="Heitman J."/>
        </authorList>
    </citation>
    <scope>NUCLEOTIDE SEQUENCE</scope>
    <source>
        <strain evidence="6">CBS 10117</strain>
    </source>
</reference>
<evidence type="ECO:0000256" key="1">
    <source>
        <dbReference type="ARBA" id="ARBA00022614"/>
    </source>
</evidence>
<evidence type="ECO:0000256" key="3">
    <source>
        <dbReference type="SAM" id="MobiDB-lite"/>
    </source>
</evidence>
<dbReference type="SMART" id="SM00256">
    <property type="entry name" value="FBOX"/>
    <property type="match status" value="1"/>
</dbReference>
<reference evidence="5" key="1">
    <citation type="submission" date="2013-07" db="EMBL/GenBank/DDBJ databases">
        <title>The Genome Sequence of Cryptococcus dejecticola CBS10117.</title>
        <authorList>
            <consortium name="The Broad Institute Genome Sequencing Platform"/>
            <person name="Cuomo C."/>
            <person name="Litvintseva A."/>
            <person name="Chen Y."/>
            <person name="Heitman J."/>
            <person name="Sun S."/>
            <person name="Springer D."/>
            <person name="Dromer F."/>
            <person name="Young S.K."/>
            <person name="Zeng Q."/>
            <person name="Gargeya S."/>
            <person name="Fitzgerald M."/>
            <person name="Abouelleil A."/>
            <person name="Alvarado L."/>
            <person name="Berlin A.M."/>
            <person name="Chapman S.B."/>
            <person name="Dewar J."/>
            <person name="Goldberg J."/>
            <person name="Griggs A."/>
            <person name="Gujja S."/>
            <person name="Hansen M."/>
            <person name="Howarth C."/>
            <person name="Imamovic A."/>
            <person name="Larimer J."/>
            <person name="McCowan C."/>
            <person name="Murphy C."/>
            <person name="Pearson M."/>
            <person name="Priest M."/>
            <person name="Roberts A."/>
            <person name="Saif S."/>
            <person name="Shea T."/>
            <person name="Sykes S."/>
            <person name="Wortman J."/>
            <person name="Nusbaum C."/>
            <person name="Birren B."/>
        </authorList>
    </citation>
    <scope>NUCLEOTIDE SEQUENCE [LARGE SCALE GENOMIC DNA]</scope>
    <source>
        <strain evidence="5">CBS 10117</strain>
    </source>
</reference>
<dbReference type="SUPFAM" id="SSF52047">
    <property type="entry name" value="RNI-like"/>
    <property type="match status" value="1"/>
</dbReference>
<dbReference type="Pfam" id="PF12799">
    <property type="entry name" value="LRR_4"/>
    <property type="match status" value="1"/>
</dbReference>
<name>A0A1A6ADE6_9TREE</name>
<keyword evidence="2" id="KW-0677">Repeat</keyword>
<dbReference type="CDD" id="cd09917">
    <property type="entry name" value="F-box_SF"/>
    <property type="match status" value="1"/>
</dbReference>